<dbReference type="GO" id="GO:0008233">
    <property type="term" value="F:peptidase activity"/>
    <property type="evidence" value="ECO:0007669"/>
    <property type="project" value="UniProtKB-KW"/>
</dbReference>
<evidence type="ECO:0000256" key="10">
    <source>
        <dbReference type="ARBA" id="ARBA00022842"/>
    </source>
</evidence>
<keyword evidence="7" id="KW-0255">Endonuclease</keyword>
<evidence type="ECO:0000256" key="1">
    <source>
        <dbReference type="ARBA" id="ARBA00002180"/>
    </source>
</evidence>
<feature type="domain" description="Integrase catalytic" evidence="20">
    <location>
        <begin position="324"/>
        <end position="498"/>
    </location>
</feature>
<evidence type="ECO:0000256" key="18">
    <source>
        <dbReference type="SAM" id="MobiDB-lite"/>
    </source>
</evidence>
<evidence type="ECO:0000256" key="15">
    <source>
        <dbReference type="ARBA" id="ARBA00023172"/>
    </source>
</evidence>
<dbReference type="Proteomes" id="UP000429523">
    <property type="component" value="Unassembled WGS sequence"/>
</dbReference>
<dbReference type="GO" id="GO:0015074">
    <property type="term" value="P:DNA integration"/>
    <property type="evidence" value="ECO:0007669"/>
    <property type="project" value="UniProtKB-KW"/>
</dbReference>
<dbReference type="PROSITE" id="PS50158">
    <property type="entry name" value="ZF_CCHC"/>
    <property type="match status" value="1"/>
</dbReference>
<dbReference type="Pfam" id="PF25597">
    <property type="entry name" value="SH3_retrovirus"/>
    <property type="match status" value="1"/>
</dbReference>
<keyword evidence="13" id="KW-0808">Transferase</keyword>
<evidence type="ECO:0000259" key="19">
    <source>
        <dbReference type="PROSITE" id="PS50158"/>
    </source>
</evidence>
<sequence>MESGTRFAVHVDQFKEIVLQMETIGEPLDETRQLVLLLGSLTDEYRMISTVLENTPNMTLAYAIQALSGVDASDESSSAQQKAFVAKKSYDKRGFNGKCYYCKKTGHKATECRKKKADEERGQVARETSDYAFTATSAMGKTEWLVNSGASSHMTSVRDKFVSMKELKTPVRITIADGKKIDAVAMGTVGLKLMDGTSVTLSDVLYIPEVEGSLISVAKLAEKDVVAQFSKDKCVFRYGDATVMEAKRCGNVYKLKTVGDEVCHAATTPRKEPWAVVHARLGHIPYKRYEQLLTMADGVPRVADAPSDHVCAGCCMGKMREDNFSRSPEKTVKSAGVLDLIHSDVMGPMLTKTPGGCTYAVTFIDDFSRHVTVYFMKKKSEVLEKFKMFKADMENATDRKIKRLRSDNGGEYTGRLFKEYLSKQGIRQEKTVPYTPQQNGLAERMNRSLVEMARCMLYHEGIDKKWWAEAVNTSAWIINRIPNTVTVKTPYEIVYQKKPQLKNLKVFGALGYGHIPDEKRRKLDAKAFKCRFLGYEDGVKGYRVLNVETGQVKIVRTVKFMETTSTGDFMTEVDGDDKDGDEDVATPHATAPSRGQTQTLTIFNDEVVPLQHEVTTETAIVPAPSHPMITRSRTRYIEETTDPEEAEGRKKQIVAPSAIGTKRQKVSQARVKPSDELLAIEGGQLMAATEEVPKTYAEATTRQDQDDRKKAIASELKSLIVNKTWKLVPKPAHQRPIGCRWVFALKRDEKGQVVRYKARLVAKGYSQRHGIDYEETYSPVAYLNSVRAMLARCGAEGMEIEQCDVDTAFLYGKLEEEIYMELPEGLRELLELAEAQGEDDVVYMLLQILTGHCGAPVMWRSTFQKTVALSSTEAEYMALNDCVKECIWMRRLLKVIGAEQVGATVIYEDNQGAMALAKNVGYQARTKHIDIRYHFIREKVVSNEVEMEYMDTKNQLADFMTKGLSSKTLRYLMMRSNVGPKLETSN</sequence>
<keyword evidence="16" id="KW-0511">Multifunctional enzyme</keyword>
<dbReference type="GO" id="GO:0006310">
    <property type="term" value="P:DNA recombination"/>
    <property type="evidence" value="ECO:0007669"/>
    <property type="project" value="UniProtKB-KW"/>
</dbReference>
<keyword evidence="3" id="KW-0645">Protease</keyword>
<evidence type="ECO:0000313" key="22">
    <source>
        <dbReference type="Proteomes" id="UP000429523"/>
    </source>
</evidence>
<dbReference type="InterPro" id="IPR036397">
    <property type="entry name" value="RNaseH_sf"/>
</dbReference>
<keyword evidence="10" id="KW-0460">Magnesium</keyword>
<keyword evidence="6" id="KW-0547">Nucleotide-binding</keyword>
<evidence type="ECO:0000256" key="2">
    <source>
        <dbReference type="ARBA" id="ARBA00022612"/>
    </source>
</evidence>
<evidence type="ECO:0000256" key="12">
    <source>
        <dbReference type="ARBA" id="ARBA00022918"/>
    </source>
</evidence>
<dbReference type="SUPFAM" id="SSF57756">
    <property type="entry name" value="Retrovirus zinc finger-like domains"/>
    <property type="match status" value="1"/>
</dbReference>
<dbReference type="PANTHER" id="PTHR42648">
    <property type="entry name" value="TRANSPOSASE, PUTATIVE-RELATED"/>
    <property type="match status" value="1"/>
</dbReference>
<dbReference type="GO" id="GO:0006508">
    <property type="term" value="P:proteolysis"/>
    <property type="evidence" value="ECO:0007669"/>
    <property type="project" value="UniProtKB-KW"/>
</dbReference>
<keyword evidence="12" id="KW-0695">RNA-directed DNA polymerase</keyword>
<keyword evidence="17" id="KW-0863">Zinc-finger</keyword>
<dbReference type="Pfam" id="PF07727">
    <property type="entry name" value="RVT_2"/>
    <property type="match status" value="1"/>
</dbReference>
<organism evidence="21 22">
    <name type="scientific">Phytophthora fragariae</name>
    <dbReference type="NCBI Taxonomy" id="53985"/>
    <lineage>
        <taxon>Eukaryota</taxon>
        <taxon>Sar</taxon>
        <taxon>Stramenopiles</taxon>
        <taxon>Oomycota</taxon>
        <taxon>Peronosporomycetes</taxon>
        <taxon>Peronosporales</taxon>
        <taxon>Peronosporaceae</taxon>
        <taxon>Phytophthora</taxon>
    </lineage>
</organism>
<name>A0A6A3E6T1_9STRA</name>
<evidence type="ECO:0000256" key="5">
    <source>
        <dbReference type="ARBA" id="ARBA00022723"/>
    </source>
</evidence>
<dbReference type="GO" id="GO:0008270">
    <property type="term" value="F:zinc ion binding"/>
    <property type="evidence" value="ECO:0007669"/>
    <property type="project" value="UniProtKB-KW"/>
</dbReference>
<keyword evidence="13" id="KW-0239">DNA-directed DNA polymerase</keyword>
<keyword evidence="2" id="KW-1188">Viral release from host cell</keyword>
<evidence type="ECO:0000256" key="9">
    <source>
        <dbReference type="ARBA" id="ARBA00022840"/>
    </source>
</evidence>
<evidence type="ECO:0000259" key="20">
    <source>
        <dbReference type="PROSITE" id="PS50994"/>
    </source>
</evidence>
<dbReference type="InterPro" id="IPR039537">
    <property type="entry name" value="Retrotran_Ty1/copia-like"/>
</dbReference>
<dbReference type="Gene3D" id="3.30.420.10">
    <property type="entry name" value="Ribonuclease H-like superfamily/Ribonuclease H"/>
    <property type="match status" value="1"/>
</dbReference>
<evidence type="ECO:0000256" key="11">
    <source>
        <dbReference type="ARBA" id="ARBA00022908"/>
    </source>
</evidence>
<evidence type="ECO:0000256" key="4">
    <source>
        <dbReference type="ARBA" id="ARBA00022722"/>
    </source>
</evidence>
<dbReference type="AlphaFoldDB" id="A0A6A3E6T1"/>
<dbReference type="PROSITE" id="PS50994">
    <property type="entry name" value="INTEGRASE"/>
    <property type="match status" value="1"/>
</dbReference>
<dbReference type="Pfam" id="PF22936">
    <property type="entry name" value="Pol_BBD"/>
    <property type="match status" value="1"/>
</dbReference>
<dbReference type="GO" id="GO:0003964">
    <property type="term" value="F:RNA-directed DNA polymerase activity"/>
    <property type="evidence" value="ECO:0007669"/>
    <property type="project" value="UniProtKB-KW"/>
</dbReference>
<keyword evidence="13" id="KW-0548">Nucleotidyltransferase</keyword>
<proteinExistence type="predicted"/>
<keyword evidence="8" id="KW-0378">Hydrolase</keyword>
<evidence type="ECO:0000256" key="16">
    <source>
        <dbReference type="ARBA" id="ARBA00023268"/>
    </source>
</evidence>
<keyword evidence="4" id="KW-0540">Nuclease</keyword>
<keyword evidence="5" id="KW-0479">Metal-binding</keyword>
<evidence type="ECO:0000256" key="7">
    <source>
        <dbReference type="ARBA" id="ARBA00022759"/>
    </source>
</evidence>
<dbReference type="InterPro" id="IPR001584">
    <property type="entry name" value="Integrase_cat-core"/>
</dbReference>
<dbReference type="InterPro" id="IPR036875">
    <property type="entry name" value="Znf_CCHC_sf"/>
</dbReference>
<evidence type="ECO:0000256" key="17">
    <source>
        <dbReference type="PROSITE-ProRule" id="PRU00047"/>
    </source>
</evidence>
<dbReference type="InterPro" id="IPR057670">
    <property type="entry name" value="SH3_retrovirus"/>
</dbReference>
<reference evidence="21 22" key="1">
    <citation type="submission" date="2018-08" db="EMBL/GenBank/DDBJ databases">
        <title>Genomic investigation of the strawberry pathogen Phytophthora fragariae indicates pathogenicity is determined by transcriptional variation in three key races.</title>
        <authorList>
            <person name="Adams T.M."/>
            <person name="Armitage A.D."/>
            <person name="Sobczyk M.K."/>
            <person name="Bates H.J."/>
            <person name="Dunwell J.M."/>
            <person name="Nellist C.F."/>
            <person name="Harrison R.J."/>
        </authorList>
    </citation>
    <scope>NUCLEOTIDE SEQUENCE [LARGE SCALE GENOMIC DNA]</scope>
    <source>
        <strain evidence="21 22">NOV-9</strain>
    </source>
</reference>
<keyword evidence="15" id="KW-0233">DNA recombination</keyword>
<evidence type="ECO:0000256" key="14">
    <source>
        <dbReference type="ARBA" id="ARBA00023113"/>
    </source>
</evidence>
<dbReference type="GO" id="GO:0005524">
    <property type="term" value="F:ATP binding"/>
    <property type="evidence" value="ECO:0007669"/>
    <property type="project" value="UniProtKB-KW"/>
</dbReference>
<keyword evidence="11" id="KW-0229">DNA integration</keyword>
<dbReference type="SUPFAM" id="SSF53098">
    <property type="entry name" value="Ribonuclease H-like"/>
    <property type="match status" value="1"/>
</dbReference>
<evidence type="ECO:0000313" key="21">
    <source>
        <dbReference type="EMBL" id="KAE8927987.1"/>
    </source>
</evidence>
<dbReference type="InterPro" id="IPR001878">
    <property type="entry name" value="Znf_CCHC"/>
</dbReference>
<feature type="region of interest" description="Disordered" evidence="18">
    <location>
        <begin position="569"/>
        <end position="594"/>
    </location>
</feature>
<evidence type="ECO:0000256" key="13">
    <source>
        <dbReference type="ARBA" id="ARBA00022932"/>
    </source>
</evidence>
<dbReference type="Gene3D" id="4.10.60.10">
    <property type="entry name" value="Zinc finger, CCHC-type"/>
    <property type="match status" value="1"/>
</dbReference>
<dbReference type="InterPro" id="IPR012337">
    <property type="entry name" value="RNaseH-like_sf"/>
</dbReference>
<dbReference type="InterPro" id="IPR013103">
    <property type="entry name" value="RVT_2"/>
</dbReference>
<dbReference type="CDD" id="cd09272">
    <property type="entry name" value="RNase_HI_RT_Ty1"/>
    <property type="match status" value="1"/>
</dbReference>
<dbReference type="Pfam" id="PF00665">
    <property type="entry name" value="rve"/>
    <property type="match status" value="1"/>
</dbReference>
<dbReference type="SMART" id="SM00343">
    <property type="entry name" value="ZnF_C2HC"/>
    <property type="match status" value="1"/>
</dbReference>
<dbReference type="GO" id="GO:0003887">
    <property type="term" value="F:DNA-directed DNA polymerase activity"/>
    <property type="evidence" value="ECO:0007669"/>
    <property type="project" value="UniProtKB-KW"/>
</dbReference>
<accession>A0A6A3E6T1</accession>
<evidence type="ECO:0000256" key="8">
    <source>
        <dbReference type="ARBA" id="ARBA00022801"/>
    </source>
</evidence>
<dbReference type="Pfam" id="PF14223">
    <property type="entry name" value="Retrotran_gag_2"/>
    <property type="match status" value="1"/>
</dbReference>
<protein>
    <submittedName>
        <fullName evidence="21">Retrovirus-related Pol polyprotein from transposon TNT 1-94</fullName>
    </submittedName>
</protein>
<feature type="compositionally biased region" description="Acidic residues" evidence="18">
    <location>
        <begin position="571"/>
        <end position="584"/>
    </location>
</feature>
<keyword evidence="9" id="KW-0067">ATP-binding</keyword>
<keyword evidence="17" id="KW-0862">Zinc</keyword>
<comment type="function">
    <text evidence="1">The aspartyl protease (PR) mediates the proteolytic cleavages of the Gag and Gag-Pol polyproteins after assembly of the VLP.</text>
</comment>
<dbReference type="PANTHER" id="PTHR42648:SF11">
    <property type="entry name" value="TRANSPOSON TY4-P GAG-POL POLYPROTEIN"/>
    <property type="match status" value="1"/>
</dbReference>
<dbReference type="InterPro" id="IPR054722">
    <property type="entry name" value="PolX-like_BBD"/>
</dbReference>
<dbReference type="GO" id="GO:0004519">
    <property type="term" value="F:endonuclease activity"/>
    <property type="evidence" value="ECO:0007669"/>
    <property type="project" value="UniProtKB-KW"/>
</dbReference>
<evidence type="ECO:0000256" key="6">
    <source>
        <dbReference type="ARBA" id="ARBA00022741"/>
    </source>
</evidence>
<keyword evidence="14" id="KW-0917">Virion maturation</keyword>
<dbReference type="GO" id="GO:0003676">
    <property type="term" value="F:nucleic acid binding"/>
    <property type="evidence" value="ECO:0007669"/>
    <property type="project" value="InterPro"/>
</dbReference>
<feature type="domain" description="CCHC-type" evidence="19">
    <location>
        <begin position="98"/>
        <end position="114"/>
    </location>
</feature>
<gene>
    <name evidence="21" type="ORF">PF009_g21855</name>
</gene>
<dbReference type="EMBL" id="QXGF01001758">
    <property type="protein sequence ID" value="KAE8927987.1"/>
    <property type="molecule type" value="Genomic_DNA"/>
</dbReference>
<comment type="caution">
    <text evidence="21">The sequence shown here is derived from an EMBL/GenBank/DDBJ whole genome shotgun (WGS) entry which is preliminary data.</text>
</comment>
<evidence type="ECO:0000256" key="3">
    <source>
        <dbReference type="ARBA" id="ARBA00022670"/>
    </source>
</evidence>